<dbReference type="Proteomes" id="UP000663859">
    <property type="component" value="Unassembled WGS sequence"/>
</dbReference>
<dbReference type="InterPro" id="IPR006204">
    <property type="entry name" value="GHMP_kinase_N_dom"/>
</dbReference>
<dbReference type="InterPro" id="IPR000870">
    <property type="entry name" value="Homoserine_kinase"/>
</dbReference>
<dbReference type="GO" id="GO:0009088">
    <property type="term" value="P:threonine biosynthetic process"/>
    <property type="evidence" value="ECO:0007669"/>
    <property type="project" value="UniProtKB-UniRule"/>
</dbReference>
<reference evidence="15" key="1">
    <citation type="submission" date="2021-02" db="EMBL/GenBank/DDBJ databases">
        <authorList>
            <person name="Cremers G."/>
            <person name="Picone N."/>
        </authorList>
    </citation>
    <scope>NUCLEOTIDE SEQUENCE</scope>
    <source>
        <strain evidence="15">PQ17</strain>
    </source>
</reference>
<dbReference type="GO" id="GO:0005737">
    <property type="term" value="C:cytoplasm"/>
    <property type="evidence" value="ECO:0007669"/>
    <property type="project" value="UniProtKB-SubCell"/>
</dbReference>
<comment type="caution">
    <text evidence="15">The sequence shown here is derived from an EMBL/GenBank/DDBJ whole genome shotgun (WGS) entry which is preliminary data.</text>
</comment>
<dbReference type="UniPathway" id="UPA00050">
    <property type="reaction ID" value="UER00064"/>
</dbReference>
<proteinExistence type="inferred from homology"/>
<dbReference type="GO" id="GO:0005524">
    <property type="term" value="F:ATP binding"/>
    <property type="evidence" value="ECO:0007669"/>
    <property type="project" value="UniProtKB-UniRule"/>
</dbReference>
<dbReference type="PIRSF" id="PIRSF000676">
    <property type="entry name" value="Homoser_kin"/>
    <property type="match status" value="1"/>
</dbReference>
<dbReference type="NCBIfam" id="TIGR00191">
    <property type="entry name" value="thrB"/>
    <property type="match status" value="1"/>
</dbReference>
<evidence type="ECO:0000256" key="3">
    <source>
        <dbReference type="ARBA" id="ARBA00012078"/>
    </source>
</evidence>
<evidence type="ECO:0000256" key="6">
    <source>
        <dbReference type="ARBA" id="ARBA00022679"/>
    </source>
</evidence>
<evidence type="ECO:0000256" key="5">
    <source>
        <dbReference type="ARBA" id="ARBA00022605"/>
    </source>
</evidence>
<comment type="similarity">
    <text evidence="2 12">Belongs to the GHMP kinase family. Homoserine kinase subfamily.</text>
</comment>
<evidence type="ECO:0000256" key="8">
    <source>
        <dbReference type="ARBA" id="ARBA00022741"/>
    </source>
</evidence>
<evidence type="ECO:0000256" key="10">
    <source>
        <dbReference type="ARBA" id="ARBA00022840"/>
    </source>
</evidence>
<dbReference type="Gene3D" id="3.30.70.890">
    <property type="entry name" value="GHMP kinase, C-terminal domain"/>
    <property type="match status" value="1"/>
</dbReference>
<keyword evidence="6 12" id="KW-0808">Transferase</keyword>
<dbReference type="Pfam" id="PF08544">
    <property type="entry name" value="GHMP_kinases_C"/>
    <property type="match status" value="1"/>
</dbReference>
<comment type="subcellular location">
    <subcellularLocation>
        <location evidence="12">Cytoplasm</location>
    </subcellularLocation>
</comment>
<evidence type="ECO:0000256" key="2">
    <source>
        <dbReference type="ARBA" id="ARBA00007370"/>
    </source>
</evidence>
<keyword evidence="16" id="KW-1185">Reference proteome</keyword>
<dbReference type="InterPro" id="IPR006203">
    <property type="entry name" value="GHMP_knse_ATP-bd_CS"/>
</dbReference>
<evidence type="ECO:0000256" key="1">
    <source>
        <dbReference type="ARBA" id="ARBA00005015"/>
    </source>
</evidence>
<sequence>MREAKRKDWGREVRSVWVRVPASTANLGPGFDTLGLGLALYNVFRVERNDPGSISPPELPPLVRQVAELFFVQSQTEAFPFQWNCVQQEIPLARGLGSSAAARVAVLAALVKLAGIAWNREQLARWAAQLEGHPDNALPCALGGFVASTSGGARFLRIPLPKHFRVVLFIPSQELSTESARKVLPAAIPLTDAVSNLGRAVVLAGQFFGRKWQLSPDLFEDVWHQPVRTRLLPYWEAIKKAALEAGAQGFWLSGSGPTLAALAMRNTRRVKEAMAEAASRQRVCGQVQVVGPDNSGVRILRVA</sequence>
<dbReference type="PANTHER" id="PTHR20861:SF1">
    <property type="entry name" value="HOMOSERINE KINASE"/>
    <property type="match status" value="1"/>
</dbReference>
<dbReference type="Pfam" id="PF00288">
    <property type="entry name" value="GHMP_kinases_N"/>
    <property type="match status" value="1"/>
</dbReference>
<dbReference type="PRINTS" id="PR00958">
    <property type="entry name" value="HOMSERKINASE"/>
</dbReference>
<evidence type="ECO:0000256" key="9">
    <source>
        <dbReference type="ARBA" id="ARBA00022777"/>
    </source>
</evidence>
<name>A0A8J2FRP5_9BACT</name>
<evidence type="ECO:0000313" key="16">
    <source>
        <dbReference type="Proteomes" id="UP000663859"/>
    </source>
</evidence>
<dbReference type="HAMAP" id="MF_00384">
    <property type="entry name" value="Homoser_kinase"/>
    <property type="match status" value="1"/>
</dbReference>
<comment type="catalytic activity">
    <reaction evidence="11 12">
        <text>L-homoserine + ATP = O-phospho-L-homoserine + ADP + H(+)</text>
        <dbReference type="Rhea" id="RHEA:13985"/>
        <dbReference type="ChEBI" id="CHEBI:15378"/>
        <dbReference type="ChEBI" id="CHEBI:30616"/>
        <dbReference type="ChEBI" id="CHEBI:57476"/>
        <dbReference type="ChEBI" id="CHEBI:57590"/>
        <dbReference type="ChEBI" id="CHEBI:456216"/>
        <dbReference type="EC" id="2.7.1.39"/>
    </reaction>
</comment>
<evidence type="ECO:0000256" key="12">
    <source>
        <dbReference type="HAMAP-Rule" id="MF_00384"/>
    </source>
</evidence>
<dbReference type="InterPro" id="IPR020568">
    <property type="entry name" value="Ribosomal_Su5_D2-typ_SF"/>
</dbReference>
<feature type="domain" description="GHMP kinase N-terminal" evidence="13">
    <location>
        <begin position="63"/>
        <end position="144"/>
    </location>
</feature>
<evidence type="ECO:0000256" key="7">
    <source>
        <dbReference type="ARBA" id="ARBA00022697"/>
    </source>
</evidence>
<keyword evidence="7 12" id="KW-0791">Threonine biosynthesis</keyword>
<organism evidence="15 16">
    <name type="scientific">Candidatus Methylacidithermus pantelleriae</name>
    <dbReference type="NCBI Taxonomy" id="2744239"/>
    <lineage>
        <taxon>Bacteria</taxon>
        <taxon>Pseudomonadati</taxon>
        <taxon>Verrucomicrobiota</taxon>
        <taxon>Methylacidiphilae</taxon>
        <taxon>Methylacidiphilales</taxon>
        <taxon>Methylacidiphilaceae</taxon>
        <taxon>Candidatus Methylacidithermus</taxon>
    </lineage>
</organism>
<dbReference type="SUPFAM" id="SSF55060">
    <property type="entry name" value="GHMP Kinase, C-terminal domain"/>
    <property type="match status" value="1"/>
</dbReference>
<feature type="domain" description="GHMP kinase C-terminal" evidence="14">
    <location>
        <begin position="221"/>
        <end position="276"/>
    </location>
</feature>
<keyword evidence="9 12" id="KW-0418">Kinase</keyword>
<dbReference type="InterPro" id="IPR036554">
    <property type="entry name" value="GHMP_kinase_C_sf"/>
</dbReference>
<evidence type="ECO:0000256" key="11">
    <source>
        <dbReference type="ARBA" id="ARBA00049375"/>
    </source>
</evidence>
<dbReference type="EC" id="2.7.1.39" evidence="3 12"/>
<dbReference type="Gene3D" id="3.30.230.10">
    <property type="match status" value="1"/>
</dbReference>
<dbReference type="InterPro" id="IPR013750">
    <property type="entry name" value="GHMP_kinase_C_dom"/>
</dbReference>
<keyword evidence="12" id="KW-0963">Cytoplasm</keyword>
<keyword evidence="5 12" id="KW-0028">Amino-acid biosynthesis</keyword>
<accession>A0A8J2FRP5</accession>
<dbReference type="RefSeq" id="WP_174581746.1">
    <property type="nucleotide sequence ID" value="NZ_CAJNOB010000001.1"/>
</dbReference>
<comment type="pathway">
    <text evidence="1 12">Amino-acid biosynthesis; L-threonine biosynthesis; L-threonine from L-aspartate: step 4/5.</text>
</comment>
<dbReference type="SUPFAM" id="SSF54211">
    <property type="entry name" value="Ribosomal protein S5 domain 2-like"/>
    <property type="match status" value="1"/>
</dbReference>
<dbReference type="EMBL" id="CAJNOB010000001">
    <property type="protein sequence ID" value="CAF0689659.1"/>
    <property type="molecule type" value="Genomic_DNA"/>
</dbReference>
<dbReference type="PROSITE" id="PS00627">
    <property type="entry name" value="GHMP_KINASES_ATP"/>
    <property type="match status" value="1"/>
</dbReference>
<keyword evidence="8 12" id="KW-0547">Nucleotide-binding</keyword>
<keyword evidence="10 12" id="KW-0067">ATP-binding</keyword>
<evidence type="ECO:0000256" key="4">
    <source>
        <dbReference type="ARBA" id="ARBA00017858"/>
    </source>
</evidence>
<dbReference type="AlphaFoldDB" id="A0A8J2FRP5"/>
<evidence type="ECO:0000259" key="13">
    <source>
        <dbReference type="Pfam" id="PF00288"/>
    </source>
</evidence>
<protein>
    <recommendedName>
        <fullName evidence="4 12">Homoserine kinase</fullName>
        <shortName evidence="12">HK</shortName>
        <shortName evidence="12">HSK</shortName>
        <ecNumber evidence="3 12">2.7.1.39</ecNumber>
    </recommendedName>
</protein>
<evidence type="ECO:0000259" key="14">
    <source>
        <dbReference type="Pfam" id="PF08544"/>
    </source>
</evidence>
<dbReference type="InterPro" id="IPR014721">
    <property type="entry name" value="Ribsml_uS5_D2-typ_fold_subgr"/>
</dbReference>
<evidence type="ECO:0000313" key="15">
    <source>
        <dbReference type="EMBL" id="CAF0689659.1"/>
    </source>
</evidence>
<gene>
    <name evidence="12 15" type="primary">thrB</name>
    <name evidence="15" type="ORF">MPNT_10303</name>
</gene>
<dbReference type="GO" id="GO:0004413">
    <property type="term" value="F:homoserine kinase activity"/>
    <property type="evidence" value="ECO:0007669"/>
    <property type="project" value="UniProtKB-UniRule"/>
</dbReference>
<comment type="function">
    <text evidence="12">Catalyzes the ATP-dependent phosphorylation of L-homoserine to L-homoserine phosphate.</text>
</comment>
<dbReference type="PANTHER" id="PTHR20861">
    <property type="entry name" value="HOMOSERINE/4-DIPHOSPHOCYTIDYL-2-C-METHYL-D-ERYTHRITOL KINASE"/>
    <property type="match status" value="1"/>
</dbReference>
<feature type="binding site" evidence="12">
    <location>
        <begin position="91"/>
        <end position="101"/>
    </location>
    <ligand>
        <name>ATP</name>
        <dbReference type="ChEBI" id="CHEBI:30616"/>
    </ligand>
</feature>